<reference evidence="1" key="1">
    <citation type="submission" date="2022-06" db="EMBL/GenBank/DDBJ databases">
        <title>Dynamics of rice microbiomes reveals core vertical transmitted seed endophytes.</title>
        <authorList>
            <person name="Liao K."/>
            <person name="Zhang X."/>
        </authorList>
    </citation>
    <scope>NUCLEOTIDE SEQUENCE</scope>
    <source>
        <strain evidence="1">JT1-17</strain>
    </source>
</reference>
<comment type="caution">
    <text evidence="1">The sequence shown here is derived from an EMBL/GenBank/DDBJ whole genome shotgun (WGS) entry which is preliminary data.</text>
</comment>
<organism evidence="1 2">
    <name type="scientific">Pantoea ananas</name>
    <name type="common">Erwinia uredovora</name>
    <dbReference type="NCBI Taxonomy" id="553"/>
    <lineage>
        <taxon>Bacteria</taxon>
        <taxon>Pseudomonadati</taxon>
        <taxon>Pseudomonadota</taxon>
        <taxon>Gammaproteobacteria</taxon>
        <taxon>Enterobacterales</taxon>
        <taxon>Erwiniaceae</taxon>
        <taxon>Pantoea</taxon>
    </lineage>
</organism>
<accession>A0AAJ1CX16</accession>
<sequence length="45" mass="5078">MGLFAFPGINGLAGLDHNRPFRLALPCSERDKQRAFNVRAMNFID</sequence>
<evidence type="ECO:0000313" key="1">
    <source>
        <dbReference type="EMBL" id="MCW0343113.1"/>
    </source>
</evidence>
<dbReference type="Proteomes" id="UP001208888">
    <property type="component" value="Unassembled WGS sequence"/>
</dbReference>
<gene>
    <name evidence="1" type="ORF">NB703_001206</name>
</gene>
<protein>
    <submittedName>
        <fullName evidence="1">Uncharacterized protein</fullName>
    </submittedName>
</protein>
<dbReference type="AlphaFoldDB" id="A0AAJ1CX16"/>
<dbReference type="EMBL" id="JANFVX010000003">
    <property type="protein sequence ID" value="MCW0343113.1"/>
    <property type="molecule type" value="Genomic_DNA"/>
</dbReference>
<evidence type="ECO:0000313" key="2">
    <source>
        <dbReference type="Proteomes" id="UP001208888"/>
    </source>
</evidence>
<name>A0AAJ1CX16_PANAN</name>
<proteinExistence type="predicted"/>